<feature type="compositionally biased region" description="Low complexity" evidence="2">
    <location>
        <begin position="205"/>
        <end position="224"/>
    </location>
</feature>
<evidence type="ECO:0000256" key="1">
    <source>
        <dbReference type="ARBA" id="ARBA00007261"/>
    </source>
</evidence>
<dbReference type="EMBL" id="JACCBU010000001">
    <property type="protein sequence ID" value="NYE74359.1"/>
    <property type="molecule type" value="Genomic_DNA"/>
</dbReference>
<evidence type="ECO:0000313" key="5">
    <source>
        <dbReference type="EMBL" id="NYE74359.1"/>
    </source>
</evidence>
<keyword evidence="6" id="KW-1185">Reference proteome</keyword>
<dbReference type="InterPro" id="IPR011249">
    <property type="entry name" value="Metalloenz_LuxS/M16"/>
</dbReference>
<sequence length="420" mass="45762">MLPSGLRVVTERMPGSHTFNLGFFAAVGSRWETERLHGASHFLEHVLFKGTKRRTPEQISAEIEAVGGELNAYTAKEHTCFYARVLARDADLAIDVLADMITSSTLRSAEIESERAVILDEIAMHADDPGEVAHELIAGELLAGSGLGKPVIGSPDSIRALRRDQILGYWRRRYTPERLVVSASGRVDHDRLVARLAEYESLTAPREPSGSRSLSLSKSKPESPNAGDPLVITKARRFEQSTVVLARPGPGLFDPDRFPIGLLSIIVGGGMASRLFVEVRERRGLTYGIEAGETSYSDAGLWSVDWQCAPDRVPEILILVRQCLADIAEHGVTPDELARAKGQMRGQTVLSFEGPQSRMSRIGVAELLGDTRSVSDLLADYDAVTGEDVRRIASDLLGRRQVLAVVGPTPGLRALRRALA</sequence>
<feature type="domain" description="Peptidase M16 N-terminal" evidence="3">
    <location>
        <begin position="7"/>
        <end position="152"/>
    </location>
</feature>
<dbReference type="InterPro" id="IPR007863">
    <property type="entry name" value="Peptidase_M16_C"/>
</dbReference>
<dbReference type="AlphaFoldDB" id="A0A7Y9IDP4"/>
<comment type="caution">
    <text evidence="5">The sequence shown here is derived from an EMBL/GenBank/DDBJ whole genome shotgun (WGS) entry which is preliminary data.</text>
</comment>
<feature type="region of interest" description="Disordered" evidence="2">
    <location>
        <begin position="203"/>
        <end position="229"/>
    </location>
</feature>
<evidence type="ECO:0000313" key="6">
    <source>
        <dbReference type="Proteomes" id="UP000569914"/>
    </source>
</evidence>
<reference evidence="5 6" key="1">
    <citation type="submission" date="2020-07" db="EMBL/GenBank/DDBJ databases">
        <title>Sequencing the genomes of 1000 actinobacteria strains.</title>
        <authorList>
            <person name="Klenk H.-P."/>
        </authorList>
    </citation>
    <scope>NUCLEOTIDE SEQUENCE [LARGE SCALE GENOMIC DNA]</scope>
    <source>
        <strain evidence="5 6">DSM 22083</strain>
    </source>
</reference>
<protein>
    <submittedName>
        <fullName evidence="5">Putative Zn-dependent peptidase</fullName>
    </submittedName>
</protein>
<evidence type="ECO:0000259" key="3">
    <source>
        <dbReference type="Pfam" id="PF00675"/>
    </source>
</evidence>
<dbReference type="InterPro" id="IPR011765">
    <property type="entry name" value="Pept_M16_N"/>
</dbReference>
<proteinExistence type="inferred from homology"/>
<name>A0A7Y9IDP4_9ACTN</name>
<dbReference type="Pfam" id="PF05193">
    <property type="entry name" value="Peptidase_M16_C"/>
    <property type="match status" value="1"/>
</dbReference>
<dbReference type="GO" id="GO:0046872">
    <property type="term" value="F:metal ion binding"/>
    <property type="evidence" value="ECO:0007669"/>
    <property type="project" value="InterPro"/>
</dbReference>
<feature type="domain" description="Peptidase M16 C-terminal" evidence="4">
    <location>
        <begin position="161"/>
        <end position="343"/>
    </location>
</feature>
<dbReference type="PANTHER" id="PTHR11851:SF49">
    <property type="entry name" value="MITOCHONDRIAL-PROCESSING PEPTIDASE SUBUNIT ALPHA"/>
    <property type="match status" value="1"/>
</dbReference>
<dbReference type="RefSeq" id="WP_312879457.1">
    <property type="nucleotide sequence ID" value="NZ_JACCBU010000001.1"/>
</dbReference>
<evidence type="ECO:0000256" key="2">
    <source>
        <dbReference type="SAM" id="MobiDB-lite"/>
    </source>
</evidence>
<comment type="similarity">
    <text evidence="1">Belongs to the peptidase M16 family.</text>
</comment>
<accession>A0A7Y9IDP4</accession>
<dbReference type="Pfam" id="PF00675">
    <property type="entry name" value="Peptidase_M16"/>
    <property type="match status" value="1"/>
</dbReference>
<dbReference type="PANTHER" id="PTHR11851">
    <property type="entry name" value="METALLOPROTEASE"/>
    <property type="match status" value="1"/>
</dbReference>
<dbReference type="Gene3D" id="3.30.830.10">
    <property type="entry name" value="Metalloenzyme, LuxS/M16 peptidase-like"/>
    <property type="match status" value="2"/>
</dbReference>
<gene>
    <name evidence="5" type="ORF">BKA15_005688</name>
</gene>
<dbReference type="InterPro" id="IPR050361">
    <property type="entry name" value="MPP/UQCRC_Complex"/>
</dbReference>
<organism evidence="5 6">
    <name type="scientific">Microlunatus parietis</name>
    <dbReference type="NCBI Taxonomy" id="682979"/>
    <lineage>
        <taxon>Bacteria</taxon>
        <taxon>Bacillati</taxon>
        <taxon>Actinomycetota</taxon>
        <taxon>Actinomycetes</taxon>
        <taxon>Propionibacteriales</taxon>
        <taxon>Propionibacteriaceae</taxon>
        <taxon>Microlunatus</taxon>
    </lineage>
</organism>
<evidence type="ECO:0000259" key="4">
    <source>
        <dbReference type="Pfam" id="PF05193"/>
    </source>
</evidence>
<dbReference type="Proteomes" id="UP000569914">
    <property type="component" value="Unassembled WGS sequence"/>
</dbReference>
<dbReference type="SUPFAM" id="SSF63411">
    <property type="entry name" value="LuxS/MPP-like metallohydrolase"/>
    <property type="match status" value="2"/>
</dbReference>